<evidence type="ECO:0000313" key="3">
    <source>
        <dbReference type="EMBL" id="CAK7947828.1"/>
    </source>
</evidence>
<comment type="caution">
    <text evidence="3">The sequence shown here is derived from an EMBL/GenBank/DDBJ whole genome shotgun (WGS) entry which is preliminary data.</text>
</comment>
<name>A0AAV1VNK1_9STRA</name>
<organism evidence="3 4">
    <name type="scientific">Peronospora matthiolae</name>
    <dbReference type="NCBI Taxonomy" id="2874970"/>
    <lineage>
        <taxon>Eukaryota</taxon>
        <taxon>Sar</taxon>
        <taxon>Stramenopiles</taxon>
        <taxon>Oomycota</taxon>
        <taxon>Peronosporomycetes</taxon>
        <taxon>Peronosporales</taxon>
        <taxon>Peronosporaceae</taxon>
        <taxon>Peronospora</taxon>
    </lineage>
</organism>
<reference evidence="3" key="1">
    <citation type="submission" date="2024-01" db="EMBL/GenBank/DDBJ databases">
        <authorList>
            <person name="Webb A."/>
        </authorList>
    </citation>
    <scope>NUCLEOTIDE SEQUENCE</scope>
    <source>
        <strain evidence="3">Pm1</strain>
    </source>
</reference>
<dbReference type="EMBL" id="CAKLBY020000387">
    <property type="protein sequence ID" value="CAK7947828.1"/>
    <property type="molecule type" value="Genomic_DNA"/>
</dbReference>
<protein>
    <recommendedName>
        <fullName evidence="5">Secreted protein</fullName>
    </recommendedName>
</protein>
<dbReference type="AlphaFoldDB" id="A0AAV1VNK1"/>
<proteinExistence type="predicted"/>
<feature type="signal peptide" evidence="2">
    <location>
        <begin position="1"/>
        <end position="26"/>
    </location>
</feature>
<feature type="compositionally biased region" description="Basic and acidic residues" evidence="1">
    <location>
        <begin position="28"/>
        <end position="43"/>
    </location>
</feature>
<evidence type="ECO:0000256" key="1">
    <source>
        <dbReference type="SAM" id="MobiDB-lite"/>
    </source>
</evidence>
<gene>
    <name evidence="3" type="ORF">PM001_LOCUS32978</name>
</gene>
<evidence type="ECO:0008006" key="5">
    <source>
        <dbReference type="Google" id="ProtNLM"/>
    </source>
</evidence>
<evidence type="ECO:0000256" key="2">
    <source>
        <dbReference type="SAM" id="SignalP"/>
    </source>
</evidence>
<feature type="region of interest" description="Disordered" evidence="1">
    <location>
        <begin position="27"/>
        <end position="50"/>
    </location>
</feature>
<feature type="region of interest" description="Disordered" evidence="1">
    <location>
        <begin position="75"/>
        <end position="116"/>
    </location>
</feature>
<feature type="chain" id="PRO_5043931661" description="Secreted protein" evidence="2">
    <location>
        <begin position="27"/>
        <end position="116"/>
    </location>
</feature>
<sequence>MNDKYEARGFLLLWIVVRMGCGGGTCDSVRERRGGRGQDDPRPRLRGSRARRRHAVFTFTHYRMLCFDHVLTRPPPVRWHHRQNVDSLQRADEGGSEVDDTLSLHDGNLSQSKLRQ</sequence>
<keyword evidence="2" id="KW-0732">Signal</keyword>
<dbReference type="Proteomes" id="UP001162060">
    <property type="component" value="Unassembled WGS sequence"/>
</dbReference>
<accession>A0AAV1VNK1</accession>
<evidence type="ECO:0000313" key="4">
    <source>
        <dbReference type="Proteomes" id="UP001162060"/>
    </source>
</evidence>